<name>A0A9P7K2Y0_9AGAR</name>
<gene>
    <name evidence="1" type="ORF">H0H81_008542</name>
</gene>
<proteinExistence type="predicted"/>
<keyword evidence="2" id="KW-1185">Reference proteome</keyword>
<accession>A0A9P7K2Y0</accession>
<evidence type="ECO:0000313" key="1">
    <source>
        <dbReference type="EMBL" id="KAG5633346.1"/>
    </source>
</evidence>
<organism evidence="1 2">
    <name type="scientific">Sphagnurus paluster</name>
    <dbReference type="NCBI Taxonomy" id="117069"/>
    <lineage>
        <taxon>Eukaryota</taxon>
        <taxon>Fungi</taxon>
        <taxon>Dikarya</taxon>
        <taxon>Basidiomycota</taxon>
        <taxon>Agaricomycotina</taxon>
        <taxon>Agaricomycetes</taxon>
        <taxon>Agaricomycetidae</taxon>
        <taxon>Agaricales</taxon>
        <taxon>Tricholomatineae</taxon>
        <taxon>Lyophyllaceae</taxon>
        <taxon>Sphagnurus</taxon>
    </lineage>
</organism>
<feature type="non-terminal residue" evidence="1">
    <location>
        <position position="70"/>
    </location>
</feature>
<dbReference type="AlphaFoldDB" id="A0A9P7K2Y0"/>
<protein>
    <submittedName>
        <fullName evidence="1">Uncharacterized protein</fullName>
    </submittedName>
</protein>
<reference evidence="1" key="1">
    <citation type="submission" date="2021-02" db="EMBL/GenBank/DDBJ databases">
        <authorList>
            <person name="Nieuwenhuis M."/>
            <person name="Van De Peppel L.J.J."/>
        </authorList>
    </citation>
    <scope>NUCLEOTIDE SEQUENCE</scope>
    <source>
        <strain evidence="1">D49</strain>
    </source>
</reference>
<dbReference type="Proteomes" id="UP000717328">
    <property type="component" value="Unassembled WGS sequence"/>
</dbReference>
<dbReference type="EMBL" id="JABCKI010008096">
    <property type="protein sequence ID" value="KAG5633346.1"/>
    <property type="molecule type" value="Genomic_DNA"/>
</dbReference>
<reference evidence="1" key="2">
    <citation type="submission" date="2021-10" db="EMBL/GenBank/DDBJ databases">
        <title>Phylogenomics reveals ancestral predisposition of the termite-cultivated fungus Termitomyces towards a domesticated lifestyle.</title>
        <authorList>
            <person name="Auxier B."/>
            <person name="Grum-Grzhimaylo A."/>
            <person name="Cardenas M.E."/>
            <person name="Lodge J.D."/>
            <person name="Laessoe T."/>
            <person name="Pedersen O."/>
            <person name="Smith M.E."/>
            <person name="Kuyper T.W."/>
            <person name="Franco-Molano E.A."/>
            <person name="Baroni T.J."/>
            <person name="Aanen D.K."/>
        </authorList>
    </citation>
    <scope>NUCLEOTIDE SEQUENCE</scope>
    <source>
        <strain evidence="1">D49</strain>
    </source>
</reference>
<comment type="caution">
    <text evidence="1">The sequence shown here is derived from an EMBL/GenBank/DDBJ whole genome shotgun (WGS) entry which is preliminary data.</text>
</comment>
<dbReference type="OrthoDB" id="630895at2759"/>
<evidence type="ECO:0000313" key="2">
    <source>
        <dbReference type="Proteomes" id="UP000717328"/>
    </source>
</evidence>
<sequence length="70" mass="7945">MLGRLRMPIDKAIKAYVKLTKDVFSDKKLGRSSSIFKANQLEAGIKDIVQSLGYLPDVQMRVDEETHCFT</sequence>